<name>A0A0V1KT66_9BILA</name>
<evidence type="ECO:0000313" key="2">
    <source>
        <dbReference type="Proteomes" id="UP000054721"/>
    </source>
</evidence>
<evidence type="ECO:0000313" key="1">
    <source>
        <dbReference type="EMBL" id="KRZ50584.1"/>
    </source>
</evidence>
<dbReference type="OrthoDB" id="5920108at2759"/>
<accession>A0A0V1KT66</accession>
<gene>
    <name evidence="1" type="ORF">T02_16330</name>
</gene>
<dbReference type="AlphaFoldDB" id="A0A0V1KT66"/>
<sequence length="249" mass="28197">MQINIDNGRLDLRNQVEEIFIILVELLCGQDEGGGGEKAVVLFTRRVLCSSLPCQCKASWRNISSFRLKIAYQGQRQLLTTMQSQLAQYFFLSLENCLPGAKATGKQICNSKLVTWLKLYNQPPTRIQLTYDNAKVLTGKWPSYGGDRTDLCHCLSASVVTCFVRTRYGQHCSQTTDVLLFYFGTRTQVPPATCIQSQSIIFNIQLTVGTYSKQERHFKAIYISTTLCQCSQILTKVTEFRKVLDGDYI</sequence>
<proteinExistence type="predicted"/>
<comment type="caution">
    <text evidence="1">The sequence shown here is derived from an EMBL/GenBank/DDBJ whole genome shotgun (WGS) entry which is preliminary data.</text>
</comment>
<reference evidence="1 2" key="1">
    <citation type="submission" date="2015-05" db="EMBL/GenBank/DDBJ databases">
        <title>Evolution of Trichinella species and genotypes.</title>
        <authorList>
            <person name="Korhonen P.K."/>
            <person name="Edoardo P."/>
            <person name="Giuseppe L.R."/>
            <person name="Gasser R.B."/>
        </authorList>
    </citation>
    <scope>NUCLEOTIDE SEQUENCE [LARGE SCALE GENOMIC DNA]</scope>
    <source>
        <strain evidence="1">ISS10</strain>
    </source>
</reference>
<dbReference type="EMBL" id="JYDW01000258">
    <property type="protein sequence ID" value="KRZ50584.1"/>
    <property type="molecule type" value="Genomic_DNA"/>
</dbReference>
<keyword evidence="2" id="KW-1185">Reference proteome</keyword>
<protein>
    <submittedName>
        <fullName evidence="1">Uncharacterized protein</fullName>
    </submittedName>
</protein>
<organism evidence="1 2">
    <name type="scientific">Trichinella nativa</name>
    <dbReference type="NCBI Taxonomy" id="6335"/>
    <lineage>
        <taxon>Eukaryota</taxon>
        <taxon>Metazoa</taxon>
        <taxon>Ecdysozoa</taxon>
        <taxon>Nematoda</taxon>
        <taxon>Enoplea</taxon>
        <taxon>Dorylaimia</taxon>
        <taxon>Trichinellida</taxon>
        <taxon>Trichinellidae</taxon>
        <taxon>Trichinella</taxon>
    </lineage>
</organism>
<dbReference type="Proteomes" id="UP000054721">
    <property type="component" value="Unassembled WGS sequence"/>
</dbReference>